<reference evidence="2" key="1">
    <citation type="submission" date="2011-07" db="EMBL/GenBank/DDBJ databases">
        <authorList>
            <consortium name="Caenorhabditis brenneri Sequencing and Analysis Consortium"/>
            <person name="Wilson R.K."/>
        </authorList>
    </citation>
    <scope>NUCLEOTIDE SEQUENCE [LARGE SCALE GENOMIC DNA]</scope>
    <source>
        <strain evidence="2">PB2801</strain>
    </source>
</reference>
<keyword evidence="2" id="KW-1185">Reference proteome</keyword>
<protein>
    <submittedName>
        <fullName evidence="1">Uncharacterized protein</fullName>
    </submittedName>
</protein>
<proteinExistence type="predicted"/>
<evidence type="ECO:0000313" key="1">
    <source>
        <dbReference type="EMBL" id="EGT38911.1"/>
    </source>
</evidence>
<dbReference type="EMBL" id="GL379804">
    <property type="protein sequence ID" value="EGT38911.1"/>
    <property type="molecule type" value="Genomic_DNA"/>
</dbReference>
<organism evidence="2">
    <name type="scientific">Caenorhabditis brenneri</name>
    <name type="common">Nematode worm</name>
    <dbReference type="NCBI Taxonomy" id="135651"/>
    <lineage>
        <taxon>Eukaryota</taxon>
        <taxon>Metazoa</taxon>
        <taxon>Ecdysozoa</taxon>
        <taxon>Nematoda</taxon>
        <taxon>Chromadorea</taxon>
        <taxon>Rhabditida</taxon>
        <taxon>Rhabditina</taxon>
        <taxon>Rhabditomorpha</taxon>
        <taxon>Rhabditoidea</taxon>
        <taxon>Rhabditidae</taxon>
        <taxon>Peloderinae</taxon>
        <taxon>Caenorhabditis</taxon>
    </lineage>
</organism>
<sequence>MQNRREVFF</sequence>
<gene>
    <name evidence="1" type="ORF">CAEBREN_14972</name>
</gene>
<evidence type="ECO:0000313" key="2">
    <source>
        <dbReference type="Proteomes" id="UP000008068"/>
    </source>
</evidence>
<accession>G0MNF9</accession>
<name>G0MNF9_CAEBE</name>
<dbReference type="InParanoid" id="G0MNF9"/>
<dbReference type="Proteomes" id="UP000008068">
    <property type="component" value="Unassembled WGS sequence"/>
</dbReference>